<proteinExistence type="predicted"/>
<name>A0A6M1HJL6_ECOLX</name>
<dbReference type="RefSeq" id="WP_000973802.1">
    <property type="nucleotide sequence ID" value="NZ_AP022482.1"/>
</dbReference>
<gene>
    <name evidence="1" type="ORF">HLZ50_00665</name>
    <name evidence="2" type="ORF">NY836_24710</name>
</gene>
<dbReference type="EMBL" id="JANWOR010000667">
    <property type="protein sequence ID" value="MDA4180511.1"/>
    <property type="molecule type" value="Genomic_DNA"/>
</dbReference>
<dbReference type="AlphaFoldDB" id="A0A6M1HJL6"/>
<sequence>MMIYMVDPVLLKAHNGLRIQMNGTTPDIARVQVINTTHSNFLLLTKLCTLLIDKSGR</sequence>
<reference evidence="2" key="3">
    <citation type="submission" date="2022-08" db="EMBL/GenBank/DDBJ databases">
        <title>Genome sequencing of human pathogens.</title>
        <authorList>
            <person name="Cao X."/>
        </authorList>
    </citation>
    <scope>NUCLEOTIDE SEQUENCE</scope>
    <source>
        <strain evidence="2">EC16126</strain>
    </source>
</reference>
<organism evidence="1">
    <name type="scientific">Escherichia coli</name>
    <dbReference type="NCBI Taxonomy" id="562"/>
    <lineage>
        <taxon>Bacteria</taxon>
        <taxon>Pseudomonadati</taxon>
        <taxon>Pseudomonadota</taxon>
        <taxon>Gammaproteobacteria</taxon>
        <taxon>Enterobacterales</taxon>
        <taxon>Enterobacteriaceae</taxon>
        <taxon>Escherichia</taxon>
    </lineage>
</organism>
<accession>A0A6M1HJL6</accession>
<evidence type="ECO:0000313" key="1">
    <source>
        <dbReference type="EMBL" id="HAJ5148523.1"/>
    </source>
</evidence>
<comment type="caution">
    <text evidence="1">The sequence shown here is derived from an EMBL/GenBank/DDBJ whole genome shotgun (WGS) entry which is preliminary data.</text>
</comment>
<dbReference type="EMBL" id="DABGKZ010000001">
    <property type="protein sequence ID" value="HAJ5148523.1"/>
    <property type="molecule type" value="Genomic_DNA"/>
</dbReference>
<reference evidence="1" key="1">
    <citation type="journal article" date="2018" name="Genome Biol.">
        <title>SKESA: strategic k-mer extension for scrupulous assemblies.</title>
        <authorList>
            <person name="Souvorov A."/>
            <person name="Agarwala R."/>
            <person name="Lipman D.J."/>
        </authorList>
    </citation>
    <scope>NUCLEOTIDE SEQUENCE [LARGE SCALE GENOMIC DNA]</scope>
    <source>
        <strain evidence="1">Ecoli[ST-219]</strain>
        <strain>ecoli[ST-219]</strain>
    </source>
</reference>
<reference evidence="1" key="2">
    <citation type="submission" date="2019-11" db="EMBL/GenBank/DDBJ databases">
        <authorList>
            <consortium name="NCBI Pathogen Detection Project"/>
        </authorList>
    </citation>
    <scope>NUCLEOTIDE SEQUENCE</scope>
    <source>
        <strain evidence="1">Ecoli[ST-219]</strain>
    </source>
</reference>
<dbReference type="Proteomes" id="UP001211064">
    <property type="component" value="Unassembled WGS sequence"/>
</dbReference>
<dbReference type="Proteomes" id="UP000840371">
    <property type="component" value="Unassembled WGS sequence"/>
</dbReference>
<protein>
    <submittedName>
        <fullName evidence="1">Uncharacterized protein</fullName>
    </submittedName>
</protein>
<evidence type="ECO:0000313" key="2">
    <source>
        <dbReference type="EMBL" id="MDA4180511.1"/>
    </source>
</evidence>